<gene>
    <name evidence="2" type="ORF">P8C59_005559</name>
</gene>
<evidence type="ECO:0000313" key="2">
    <source>
        <dbReference type="EMBL" id="KAK2071109.1"/>
    </source>
</evidence>
<feature type="region of interest" description="Disordered" evidence="1">
    <location>
        <begin position="1"/>
        <end position="34"/>
    </location>
</feature>
<comment type="caution">
    <text evidence="2">The sequence shown here is derived from an EMBL/GenBank/DDBJ whole genome shotgun (WGS) entry which is preliminary data.</text>
</comment>
<keyword evidence="3" id="KW-1185">Reference proteome</keyword>
<feature type="compositionally biased region" description="Acidic residues" evidence="1">
    <location>
        <begin position="15"/>
        <end position="27"/>
    </location>
</feature>
<proteinExistence type="predicted"/>
<dbReference type="AlphaFoldDB" id="A0AAD9I5N2"/>
<sequence length="331" mass="37593">MTHSLKRSNPFGDQEKEDENEAAEEEILSPNSKRRRINCEHDDRANVLPTVMEVMGGGSSRKTGHTSYDINDNWDREERVQVLLQRYEKARSEISGSDKWDEEQRKVHKLIYMRGEHPMLDYSWRYNFRMWGVDTGVYAPEGTKKQLAIRSLKSEFKAAKALEDLFDLTLQVKRWIDLDQQAKIPRIIVKRVSAVSEDIEQRLQDLAKRQRSYYADKEAGGNLTIRPPTLYAFAVVAHIAMLVSLDSITEDSPMVVLDTIDFSRVDQWLWNALSVALPVNMARDSMAPSGKNAVTAVQLARLCGAGLLMGQSSATPAVSTSRLEILHDPRT</sequence>
<organism evidence="2 3">
    <name type="scientific">Phyllachora maydis</name>
    <dbReference type="NCBI Taxonomy" id="1825666"/>
    <lineage>
        <taxon>Eukaryota</taxon>
        <taxon>Fungi</taxon>
        <taxon>Dikarya</taxon>
        <taxon>Ascomycota</taxon>
        <taxon>Pezizomycotina</taxon>
        <taxon>Sordariomycetes</taxon>
        <taxon>Sordariomycetidae</taxon>
        <taxon>Phyllachorales</taxon>
        <taxon>Phyllachoraceae</taxon>
        <taxon>Phyllachora</taxon>
    </lineage>
</organism>
<name>A0AAD9I5N2_9PEZI</name>
<protein>
    <submittedName>
        <fullName evidence="2">Uncharacterized protein</fullName>
    </submittedName>
</protein>
<evidence type="ECO:0000313" key="3">
    <source>
        <dbReference type="Proteomes" id="UP001217918"/>
    </source>
</evidence>
<reference evidence="2" key="1">
    <citation type="journal article" date="2023" name="Mol. Plant Microbe Interact.">
        <title>Elucidating the Obligate Nature and Biological Capacity of an Invasive Fungal Corn Pathogen.</title>
        <authorList>
            <person name="MacCready J.S."/>
            <person name="Roggenkamp E.M."/>
            <person name="Gdanetz K."/>
            <person name="Chilvers M.I."/>
        </authorList>
    </citation>
    <scope>NUCLEOTIDE SEQUENCE</scope>
    <source>
        <strain evidence="2">PM02</strain>
    </source>
</reference>
<evidence type="ECO:0000256" key="1">
    <source>
        <dbReference type="SAM" id="MobiDB-lite"/>
    </source>
</evidence>
<accession>A0AAD9I5N2</accession>
<dbReference type="EMBL" id="JAQQPM010000004">
    <property type="protein sequence ID" value="KAK2071109.1"/>
    <property type="molecule type" value="Genomic_DNA"/>
</dbReference>
<dbReference type="Proteomes" id="UP001217918">
    <property type="component" value="Unassembled WGS sequence"/>
</dbReference>